<evidence type="ECO:0000256" key="5">
    <source>
        <dbReference type="ARBA" id="ARBA00022989"/>
    </source>
</evidence>
<keyword evidence="9" id="KW-0807">Transducer</keyword>
<dbReference type="PROSITE" id="PS50262">
    <property type="entry name" value="G_PROTEIN_RECEP_F1_2"/>
    <property type="match status" value="1"/>
</dbReference>
<dbReference type="Gene3D" id="1.20.1070.10">
    <property type="entry name" value="Rhodopsin 7-helix transmembrane proteins"/>
    <property type="match status" value="1"/>
</dbReference>
<dbReference type="GO" id="GO:0004989">
    <property type="term" value="F:octopamine receptor activity"/>
    <property type="evidence" value="ECO:0007669"/>
    <property type="project" value="TreeGrafter"/>
</dbReference>
<dbReference type="GO" id="GO:0043410">
    <property type="term" value="P:positive regulation of MAPK cascade"/>
    <property type="evidence" value="ECO:0007669"/>
    <property type="project" value="TreeGrafter"/>
</dbReference>
<keyword evidence="7 10" id="KW-0472">Membrane</keyword>
<dbReference type="SUPFAM" id="SSF81321">
    <property type="entry name" value="Family A G protein-coupled receptor-like"/>
    <property type="match status" value="1"/>
</dbReference>
<feature type="signal peptide" evidence="11">
    <location>
        <begin position="1"/>
        <end position="21"/>
    </location>
</feature>
<evidence type="ECO:0000256" key="4">
    <source>
        <dbReference type="ARBA" id="ARBA00022692"/>
    </source>
</evidence>
<dbReference type="AlphaFoldDB" id="A0AAN9TEX2"/>
<feature type="transmembrane region" description="Helical" evidence="10">
    <location>
        <begin position="31"/>
        <end position="53"/>
    </location>
</feature>
<feature type="chain" id="PRO_5042878438" description="G-protein coupled receptors family 1 profile domain-containing protein" evidence="11">
    <location>
        <begin position="22"/>
        <end position="91"/>
    </location>
</feature>
<dbReference type="EMBL" id="JBBCAQ010000032">
    <property type="protein sequence ID" value="KAK7583705.1"/>
    <property type="molecule type" value="Genomic_DNA"/>
</dbReference>
<evidence type="ECO:0000256" key="11">
    <source>
        <dbReference type="SAM" id="SignalP"/>
    </source>
</evidence>
<evidence type="ECO:0000256" key="9">
    <source>
        <dbReference type="ARBA" id="ARBA00023224"/>
    </source>
</evidence>
<keyword evidence="3" id="KW-1003">Cell membrane</keyword>
<keyword evidence="11" id="KW-0732">Signal</keyword>
<dbReference type="PANTHER" id="PTHR24248">
    <property type="entry name" value="ADRENERGIC RECEPTOR-RELATED G-PROTEIN COUPLED RECEPTOR"/>
    <property type="match status" value="1"/>
</dbReference>
<keyword evidence="14" id="KW-1185">Reference proteome</keyword>
<dbReference type="PANTHER" id="PTHR24248:SF66">
    <property type="entry name" value="OCTOPAMINE RECEPTOR BETA-3R"/>
    <property type="match status" value="1"/>
</dbReference>
<organism evidence="13 14">
    <name type="scientific">Parthenolecanium corni</name>
    <dbReference type="NCBI Taxonomy" id="536013"/>
    <lineage>
        <taxon>Eukaryota</taxon>
        <taxon>Metazoa</taxon>
        <taxon>Ecdysozoa</taxon>
        <taxon>Arthropoda</taxon>
        <taxon>Hexapoda</taxon>
        <taxon>Insecta</taxon>
        <taxon>Pterygota</taxon>
        <taxon>Neoptera</taxon>
        <taxon>Paraneoptera</taxon>
        <taxon>Hemiptera</taxon>
        <taxon>Sternorrhyncha</taxon>
        <taxon>Coccoidea</taxon>
        <taxon>Coccidae</taxon>
        <taxon>Parthenolecanium</taxon>
    </lineage>
</organism>
<evidence type="ECO:0000313" key="13">
    <source>
        <dbReference type="EMBL" id="KAK7583705.1"/>
    </source>
</evidence>
<dbReference type="Proteomes" id="UP001367676">
    <property type="component" value="Unassembled WGS sequence"/>
</dbReference>
<dbReference type="GO" id="GO:0005886">
    <property type="term" value="C:plasma membrane"/>
    <property type="evidence" value="ECO:0007669"/>
    <property type="project" value="UniProtKB-SubCell"/>
</dbReference>
<evidence type="ECO:0000256" key="2">
    <source>
        <dbReference type="ARBA" id="ARBA00010663"/>
    </source>
</evidence>
<keyword evidence="5 10" id="KW-1133">Transmembrane helix</keyword>
<evidence type="ECO:0000313" key="14">
    <source>
        <dbReference type="Proteomes" id="UP001367676"/>
    </source>
</evidence>
<keyword evidence="6" id="KW-0297">G-protein coupled receptor</keyword>
<evidence type="ECO:0000256" key="6">
    <source>
        <dbReference type="ARBA" id="ARBA00023040"/>
    </source>
</evidence>
<protein>
    <recommendedName>
        <fullName evidence="12">G-protein coupled receptors family 1 profile domain-containing protein</fullName>
    </recommendedName>
</protein>
<evidence type="ECO:0000256" key="1">
    <source>
        <dbReference type="ARBA" id="ARBA00004651"/>
    </source>
</evidence>
<keyword evidence="8" id="KW-0675">Receptor</keyword>
<evidence type="ECO:0000256" key="8">
    <source>
        <dbReference type="ARBA" id="ARBA00023170"/>
    </source>
</evidence>
<comment type="subcellular location">
    <subcellularLocation>
        <location evidence="1">Cell membrane</location>
        <topology evidence="1">Multi-pass membrane protein</topology>
    </subcellularLocation>
</comment>
<comment type="similarity">
    <text evidence="2">Belongs to the G-protein coupled receptor 1 family.</text>
</comment>
<evidence type="ECO:0000256" key="7">
    <source>
        <dbReference type="ARBA" id="ARBA00023136"/>
    </source>
</evidence>
<evidence type="ECO:0000259" key="12">
    <source>
        <dbReference type="PROSITE" id="PS50262"/>
    </source>
</evidence>
<keyword evidence="4 10" id="KW-0812">Transmembrane</keyword>
<feature type="domain" description="G-protein coupled receptors family 1 profile" evidence="12">
    <location>
        <begin position="1"/>
        <end position="50"/>
    </location>
</feature>
<sequence length="91" mass="10669">MGVFLLCWLPFFLWYVITTLCGPRCKCPDGFVTLVFWIGYFNSALNPLIYAYFNRDFRDAFKNTLLCFFPCFNKLSWCAKDDDSTIASQFV</sequence>
<accession>A0AAN9TEX2</accession>
<evidence type="ECO:0000256" key="3">
    <source>
        <dbReference type="ARBA" id="ARBA00022475"/>
    </source>
</evidence>
<gene>
    <name evidence="13" type="ORF">V9T40_004668</name>
</gene>
<name>A0AAN9TEX2_9HEMI</name>
<dbReference type="InterPro" id="IPR000276">
    <property type="entry name" value="GPCR_Rhodpsn"/>
</dbReference>
<proteinExistence type="inferred from homology"/>
<reference evidence="13 14" key="1">
    <citation type="submission" date="2024-03" db="EMBL/GenBank/DDBJ databases">
        <title>Adaptation during the transition from Ophiocordyceps entomopathogen to insect associate is accompanied by gene loss and intensified selection.</title>
        <authorList>
            <person name="Ward C.M."/>
            <person name="Onetto C.A."/>
            <person name="Borneman A.R."/>
        </authorList>
    </citation>
    <scope>NUCLEOTIDE SEQUENCE [LARGE SCALE GENOMIC DNA]</scope>
    <source>
        <strain evidence="13">AWRI1</strain>
        <tissue evidence="13">Single Adult Female</tissue>
    </source>
</reference>
<dbReference type="InterPro" id="IPR017452">
    <property type="entry name" value="GPCR_Rhodpsn_7TM"/>
</dbReference>
<dbReference type="Pfam" id="PF00001">
    <property type="entry name" value="7tm_1"/>
    <property type="match status" value="1"/>
</dbReference>
<evidence type="ECO:0000256" key="10">
    <source>
        <dbReference type="SAM" id="Phobius"/>
    </source>
</evidence>
<comment type="caution">
    <text evidence="13">The sequence shown here is derived from an EMBL/GenBank/DDBJ whole genome shotgun (WGS) entry which is preliminary data.</text>
</comment>
<dbReference type="GO" id="GO:0071880">
    <property type="term" value="P:adenylate cyclase-activating adrenergic receptor signaling pathway"/>
    <property type="evidence" value="ECO:0007669"/>
    <property type="project" value="TreeGrafter"/>
</dbReference>